<evidence type="ECO:0000259" key="5">
    <source>
        <dbReference type="Pfam" id="PF04198"/>
    </source>
</evidence>
<dbReference type="Pfam" id="PF13384">
    <property type="entry name" value="HTH_23"/>
    <property type="match status" value="1"/>
</dbReference>
<dbReference type="RefSeq" id="WP_116557454.1">
    <property type="nucleotide sequence ID" value="NZ_JBLWXM010000018.1"/>
</dbReference>
<dbReference type="GO" id="GO:0030246">
    <property type="term" value="F:carbohydrate binding"/>
    <property type="evidence" value="ECO:0007669"/>
    <property type="project" value="InterPro"/>
</dbReference>
<accession>A0A2T8HVV7</accession>
<dbReference type="AlphaFoldDB" id="A0A2T8HVV7"/>
<dbReference type="EMBL" id="QDKM01000002">
    <property type="protein sequence ID" value="PVH29569.1"/>
    <property type="molecule type" value="Genomic_DNA"/>
</dbReference>
<dbReference type="Gene3D" id="3.40.50.1360">
    <property type="match status" value="1"/>
</dbReference>
<keyword evidence="3 6" id="KW-0238">DNA-binding</keyword>
<comment type="caution">
    <text evidence="6">The sequence shown here is derived from an EMBL/GenBank/DDBJ whole genome shotgun (WGS) entry which is preliminary data.</text>
</comment>
<evidence type="ECO:0000256" key="2">
    <source>
        <dbReference type="ARBA" id="ARBA00023015"/>
    </source>
</evidence>
<keyword evidence="2" id="KW-0805">Transcription regulation</keyword>
<name>A0A2T8HVV7_9RHOB</name>
<keyword evidence="4" id="KW-0804">Transcription</keyword>
<dbReference type="SUPFAM" id="SSF100950">
    <property type="entry name" value="NagB/RpiA/CoA transferase-like"/>
    <property type="match status" value="1"/>
</dbReference>
<protein>
    <submittedName>
        <fullName evidence="6">DNA-binding transcriptional regulator</fullName>
    </submittedName>
</protein>
<reference evidence="6 7" key="1">
    <citation type="submission" date="2018-04" db="EMBL/GenBank/DDBJ databases">
        <title>Pararhodobacter oceanense sp. nov., isolated from marine intertidal sediment.</title>
        <authorList>
            <person name="Wang X.-L."/>
            <person name="Du Z.-J."/>
        </authorList>
    </citation>
    <scope>NUCLEOTIDE SEQUENCE [LARGE SCALE GENOMIC DNA]</scope>
    <source>
        <strain evidence="6 7">AM505</strain>
    </source>
</reference>
<evidence type="ECO:0000256" key="3">
    <source>
        <dbReference type="ARBA" id="ARBA00023125"/>
    </source>
</evidence>
<evidence type="ECO:0000256" key="1">
    <source>
        <dbReference type="ARBA" id="ARBA00010466"/>
    </source>
</evidence>
<dbReference type="InterPro" id="IPR036388">
    <property type="entry name" value="WH-like_DNA-bd_sf"/>
</dbReference>
<comment type="similarity">
    <text evidence="1">Belongs to the SorC transcriptional regulatory family.</text>
</comment>
<dbReference type="InterPro" id="IPR037171">
    <property type="entry name" value="NagB/RpiA_transferase-like"/>
</dbReference>
<feature type="domain" description="Sugar-binding" evidence="5">
    <location>
        <begin position="62"/>
        <end position="316"/>
    </location>
</feature>
<dbReference type="Proteomes" id="UP000245911">
    <property type="component" value="Unassembled WGS sequence"/>
</dbReference>
<gene>
    <name evidence="6" type="ORF">DDE20_05435</name>
</gene>
<dbReference type="PANTHER" id="PTHR34294">
    <property type="entry name" value="TRANSCRIPTIONAL REGULATOR-RELATED"/>
    <property type="match status" value="1"/>
</dbReference>
<keyword evidence="7" id="KW-1185">Reference proteome</keyword>
<evidence type="ECO:0000256" key="4">
    <source>
        <dbReference type="ARBA" id="ARBA00023163"/>
    </source>
</evidence>
<sequence length="318" mass="34072">MAKPSVIIDKLDKAARAGWLYYVAGNNQDEIARKLGVSRQTAQRLVSTAVAEGLIKFRLDHPVANCLHLAAQMKEKFGLSFCEIVPSDPEAPGLLHGVAAATAVEIEKYYLSEPPVIVALGTGRLLRACIEHMPTMDCPQHHTVSLVGNTHTDGTATAFNIVVRMAHRIGSKHNPMPLPVLVRNAEELPLLLAQEPVRRTHELCAKADVSFVGIGHIDATAPLVMDGFISVEESQELTELGAVGEIVGWVFDAAGNLIEGATNRRVSSARITPDNPRPFIGLAVGQNKRKAILAACRGRLINGLITDEATATAVLALA</sequence>
<dbReference type="InterPro" id="IPR007324">
    <property type="entry name" value="Sugar-bd_dom_put"/>
</dbReference>
<dbReference type="PANTHER" id="PTHR34294:SF1">
    <property type="entry name" value="TRANSCRIPTIONAL REGULATOR LSRR"/>
    <property type="match status" value="1"/>
</dbReference>
<dbReference type="InterPro" id="IPR051054">
    <property type="entry name" value="SorC_transcr_regulators"/>
</dbReference>
<evidence type="ECO:0000313" key="7">
    <source>
        <dbReference type="Proteomes" id="UP000245911"/>
    </source>
</evidence>
<dbReference type="OrthoDB" id="7065657at2"/>
<dbReference type="Pfam" id="PF04198">
    <property type="entry name" value="Sugar-bind"/>
    <property type="match status" value="1"/>
</dbReference>
<evidence type="ECO:0000313" key="6">
    <source>
        <dbReference type="EMBL" id="PVH29569.1"/>
    </source>
</evidence>
<dbReference type="Gene3D" id="1.10.10.10">
    <property type="entry name" value="Winged helix-like DNA-binding domain superfamily/Winged helix DNA-binding domain"/>
    <property type="match status" value="1"/>
</dbReference>
<proteinExistence type="inferred from homology"/>
<organism evidence="6 7">
    <name type="scientific">Pararhodobacter oceanensis</name>
    <dbReference type="NCBI Taxonomy" id="2172121"/>
    <lineage>
        <taxon>Bacteria</taxon>
        <taxon>Pseudomonadati</taxon>
        <taxon>Pseudomonadota</taxon>
        <taxon>Alphaproteobacteria</taxon>
        <taxon>Rhodobacterales</taxon>
        <taxon>Paracoccaceae</taxon>
        <taxon>Pararhodobacter</taxon>
    </lineage>
</organism>
<dbReference type="GO" id="GO:0003677">
    <property type="term" value="F:DNA binding"/>
    <property type="evidence" value="ECO:0007669"/>
    <property type="project" value="UniProtKB-KW"/>
</dbReference>